<reference evidence="2 3" key="1">
    <citation type="journal article" date="2013" name="ISME J.">
        <title>By their genes ye shall know them: genomic signatures of predatory bacteria.</title>
        <authorList>
            <person name="Pasternak Z."/>
            <person name="Pietrokovski S."/>
            <person name="Rotem O."/>
            <person name="Gophna U."/>
            <person name="Lurie-Weinberger M.N."/>
            <person name="Jurkevitch E."/>
        </authorList>
    </citation>
    <scope>NUCLEOTIDE SEQUENCE [LARGE SCALE GENOMIC DNA]</scope>
    <source>
        <strain evidence="2 3">JSS</strain>
    </source>
</reference>
<evidence type="ECO:0000313" key="2">
    <source>
        <dbReference type="EMBL" id="AGH94846.1"/>
    </source>
</evidence>
<dbReference type="STRING" id="1184267.A11Q_626"/>
<dbReference type="Proteomes" id="UP000012040">
    <property type="component" value="Chromosome"/>
</dbReference>
<dbReference type="EMBL" id="CP003537">
    <property type="protein sequence ID" value="AGH94846.1"/>
    <property type="molecule type" value="Genomic_DNA"/>
</dbReference>
<evidence type="ECO:0000256" key="1">
    <source>
        <dbReference type="SAM" id="SignalP"/>
    </source>
</evidence>
<dbReference type="KEGG" id="bex:A11Q_626"/>
<protein>
    <submittedName>
        <fullName evidence="2">Uncharacterized protein</fullName>
    </submittedName>
</protein>
<dbReference type="RefSeq" id="WP_015469336.1">
    <property type="nucleotide sequence ID" value="NC_020813.1"/>
</dbReference>
<evidence type="ECO:0000313" key="3">
    <source>
        <dbReference type="Proteomes" id="UP000012040"/>
    </source>
</evidence>
<sequence>MSIKIKWRHGLTFLLVLGLAKNLSAATSTSPNYLNRGASGTPLFDRLIDEYDRESSSYREQAAIRLQVILLQEKLDARQVRLSLALLSSLEPFMTQSNFVDLKRKLGQLQLPIQLPIQLPAIKSVAINKSRGPSSVLEKSSSPRKSEPVIKEIHRLRKLE</sequence>
<gene>
    <name evidence="2" type="ORF">A11Q_626</name>
</gene>
<dbReference type="HOGENOM" id="CLU_1648828_0_0_7"/>
<feature type="signal peptide" evidence="1">
    <location>
        <begin position="1"/>
        <end position="25"/>
    </location>
</feature>
<keyword evidence="3" id="KW-1185">Reference proteome</keyword>
<feature type="chain" id="PRO_5004060515" evidence="1">
    <location>
        <begin position="26"/>
        <end position="160"/>
    </location>
</feature>
<accession>M4V9Y9</accession>
<name>M4V9Y9_9BACT</name>
<dbReference type="AlphaFoldDB" id="M4V9Y9"/>
<organism evidence="2 3">
    <name type="scientific">Pseudobdellovibrio exovorus JSS</name>
    <dbReference type="NCBI Taxonomy" id="1184267"/>
    <lineage>
        <taxon>Bacteria</taxon>
        <taxon>Pseudomonadati</taxon>
        <taxon>Bdellovibrionota</taxon>
        <taxon>Bdellovibrionia</taxon>
        <taxon>Bdellovibrionales</taxon>
        <taxon>Pseudobdellovibrionaceae</taxon>
        <taxon>Pseudobdellovibrio</taxon>
    </lineage>
</organism>
<proteinExistence type="predicted"/>
<keyword evidence="1" id="KW-0732">Signal</keyword>